<evidence type="ECO:0000313" key="2">
    <source>
        <dbReference type="EMBL" id="CEZ19902.1"/>
    </source>
</evidence>
<gene>
    <name evidence="2" type="ORF">BN1208_1021</name>
</gene>
<dbReference type="KEGG" id="mbat:BN1208_1021"/>
<evidence type="ECO:0000256" key="1">
    <source>
        <dbReference type="SAM" id="SignalP"/>
    </source>
</evidence>
<dbReference type="Gene3D" id="2.40.160.10">
    <property type="entry name" value="Porin"/>
    <property type="match status" value="1"/>
</dbReference>
<reference evidence="3" key="1">
    <citation type="submission" date="2014-12" db="EMBL/GenBank/DDBJ databases">
        <authorList>
            <person name="Salcher M.M."/>
        </authorList>
    </citation>
    <scope>NUCLEOTIDE SEQUENCE [LARGE SCALE GENOMIC DNA]</scope>
    <source>
        <strain evidence="3">MMS-10A-171</strain>
    </source>
</reference>
<dbReference type="HOGENOM" id="CLU_031025_3_0_4"/>
<keyword evidence="1" id="KW-0732">Signal</keyword>
<name>A0A0D6EWB3_9PROT</name>
<dbReference type="AlphaFoldDB" id="A0A0D6EWB3"/>
<organism evidence="2 3">
    <name type="scientific">Candidatus Methylopumilus planktonicus</name>
    <dbReference type="NCBI Taxonomy" id="1581557"/>
    <lineage>
        <taxon>Bacteria</taxon>
        <taxon>Pseudomonadati</taxon>
        <taxon>Pseudomonadota</taxon>
        <taxon>Betaproteobacteria</taxon>
        <taxon>Nitrosomonadales</taxon>
        <taxon>Methylophilaceae</taxon>
        <taxon>Candidatus Methylopumilus</taxon>
    </lineage>
</organism>
<dbReference type="Pfam" id="PF07396">
    <property type="entry name" value="Porin_O_P"/>
    <property type="match status" value="1"/>
</dbReference>
<dbReference type="STRING" id="1581557.BN1208_1021"/>
<protein>
    <submittedName>
        <fullName evidence="2">Phosphate-selective porin O and P superfamily protein</fullName>
    </submittedName>
</protein>
<dbReference type="InterPro" id="IPR023614">
    <property type="entry name" value="Porin_dom_sf"/>
</dbReference>
<feature type="signal peptide" evidence="1">
    <location>
        <begin position="1"/>
        <end position="25"/>
    </location>
</feature>
<dbReference type="OrthoDB" id="9807854at2"/>
<dbReference type="InterPro" id="IPR010870">
    <property type="entry name" value="Porin_O/P"/>
</dbReference>
<accession>A0A0D6EWB3</accession>
<dbReference type="EMBL" id="LN827929">
    <property type="protein sequence ID" value="CEZ19902.1"/>
    <property type="molecule type" value="Genomic_DNA"/>
</dbReference>
<keyword evidence="3" id="KW-1185">Reference proteome</keyword>
<dbReference type="SUPFAM" id="SSF56935">
    <property type="entry name" value="Porins"/>
    <property type="match status" value="1"/>
</dbReference>
<dbReference type="RefSeq" id="WP_046488502.1">
    <property type="nucleotide sequence ID" value="NZ_LN827929.1"/>
</dbReference>
<proteinExistence type="predicted"/>
<feature type="chain" id="PRO_5002303616" evidence="1">
    <location>
        <begin position="26"/>
        <end position="512"/>
    </location>
</feature>
<sequence>MNFNKKLAVAVSSAVLLMAGQVALADSTTDIVDALVMKGVLTEEEGKLINKGHTSKTKAVPVVKEKDGAFILESANEANSIQLTGRMHLDFRASSLDNDDLGMARADDRDTASVADQFELRRARLGVKGKIAKDFKYEIVGNLPGTATLDVAYFDWAKYDAFQIRGGKFKQPFGLEELISSNNITMMERSYLDQTVPGKKIGLQVMGSPAKGLTYALSTFQHNDNERDLNGDGYLSGAGRLTFNFAESMGDKENVMHIGVAGLENNYSATATTSSQTDTSLSSTARATIQSFRSAGRGLNNIFRAQIHGESLGASSLASNLEFGAKVQQRAYGLEGIFARGPMKVMGEYSGGQYEASQTVSQMNFDTKTGYVEIGYFLTGEKYADSYKNGVFGGFKPKNNFDLDKGGLGAIELAFRAEGYRVDDTSYSGSASSRFQGTLSGPTGSGVTSKATTYTAGIRWLLNPNAIVKVNYAYTKLGNNYAPIDLEQSSGSANSADVGAESLFMTRLQYMF</sequence>
<evidence type="ECO:0000313" key="3">
    <source>
        <dbReference type="Proteomes" id="UP000064007"/>
    </source>
</evidence>
<dbReference type="Proteomes" id="UP000064007">
    <property type="component" value="Chromosome 1"/>
</dbReference>